<feature type="domain" description="Terminase large subunit-like ATPase" evidence="1">
    <location>
        <begin position="88"/>
        <end position="259"/>
    </location>
</feature>
<evidence type="ECO:0000259" key="2">
    <source>
        <dbReference type="Pfam" id="PF20441"/>
    </source>
</evidence>
<sequence>MITQEMTAELLIERVWSYCEKIQTGDIKAGNKHKWAVQRFIEDVERLADEDCPYYFDAEAVLDFYEWAKQFNHVEGVLAGKPIELTDFQLLMAANIYGFYKKINGARRFRKAYIQLARKNAKSQLLAIMASYEIFPTKEKHRVFIAGWSREQSDEVYQAILEQLQHAPILEGKYTDANGQVTKYATNSIIKPLSREARKVGDGKNPSLGIVDEYMSHETSEIYDVIDSGMVARRSPLMIIITTAGFNLNGPCFKEYQYVSKILDPDIEIENDDYFVMICELDPEDDIKDESNWIKANPIVATYPEGMESLRASLKVALEVPEKMRSFLTKNMNGWVDQKDNGYMKMSKWRACHGEIPDLKEMAIYLGIDLSMTTDLTSVGWIGVLEGFYYVGQHSFIPEERAKEKMATDKVPYDLWRDQGWMTFTPGEAVDYQFVERWINEFAHSNRLKIMESAYDKWNALHLAQRLESKGFNMVELPQRIQHLSLPTKDFRQKVYEGKVIHANDPLLTFAFNNAIIKQDAQENIMLDKAKSKQRIDPAAAVMNAFARAMYHNMGASVNLNDHFSGNFSF</sequence>
<evidence type="ECO:0000259" key="1">
    <source>
        <dbReference type="Pfam" id="PF03354"/>
    </source>
</evidence>
<dbReference type="EMBL" id="CP015607">
    <property type="protein sequence ID" value="APT45931.1"/>
    <property type="molecule type" value="Genomic_DNA"/>
</dbReference>
<gene>
    <name evidence="3" type="ORF">BSA145_00055</name>
    <name evidence="4" type="ORF">BSA145_08450</name>
</gene>
<name>A0A1L6ZD64_BACIA</name>
<dbReference type="Proteomes" id="UP000185426">
    <property type="component" value="Chromosome"/>
</dbReference>
<dbReference type="Pfam" id="PF03354">
    <property type="entry name" value="TerL_ATPase"/>
    <property type="match status" value="1"/>
</dbReference>
<dbReference type="GO" id="GO:0004519">
    <property type="term" value="F:endonuclease activity"/>
    <property type="evidence" value="ECO:0007669"/>
    <property type="project" value="InterPro"/>
</dbReference>
<feature type="domain" description="Terminase large subunit-like endonuclease" evidence="2">
    <location>
        <begin position="268"/>
        <end position="552"/>
    </location>
</feature>
<dbReference type="Gene3D" id="3.40.50.300">
    <property type="entry name" value="P-loop containing nucleotide triphosphate hydrolases"/>
    <property type="match status" value="1"/>
</dbReference>
<dbReference type="InterPro" id="IPR046461">
    <property type="entry name" value="TerL_ATPase"/>
</dbReference>
<dbReference type="InterPro" id="IPR005021">
    <property type="entry name" value="Terminase_largesu-like"/>
</dbReference>
<evidence type="ECO:0000313" key="3">
    <source>
        <dbReference type="EMBL" id="APT44456.1"/>
    </source>
</evidence>
<evidence type="ECO:0000313" key="4">
    <source>
        <dbReference type="EMBL" id="APT45931.1"/>
    </source>
</evidence>
<organism evidence="3 5">
    <name type="scientific">Bacillus safensis</name>
    <dbReference type="NCBI Taxonomy" id="561879"/>
    <lineage>
        <taxon>Bacteria</taxon>
        <taxon>Bacillati</taxon>
        <taxon>Bacillota</taxon>
        <taxon>Bacilli</taxon>
        <taxon>Bacillales</taxon>
        <taxon>Bacillaceae</taxon>
        <taxon>Bacillus</taxon>
    </lineage>
</organism>
<dbReference type="RefSeq" id="WP_075621274.1">
    <property type="nucleotide sequence ID" value="NZ_CP015607.1"/>
</dbReference>
<evidence type="ECO:0000313" key="5">
    <source>
        <dbReference type="Proteomes" id="UP000185426"/>
    </source>
</evidence>
<dbReference type="Pfam" id="PF20441">
    <property type="entry name" value="TerL_nuclease"/>
    <property type="match status" value="1"/>
</dbReference>
<reference evidence="3 5" key="1">
    <citation type="submission" date="2016-05" db="EMBL/GenBank/DDBJ databases">
        <title>Complete Genome and Methylome Analysis of Psychrotrophic Bacterial Isolates from Antarctic Lake Untersee.</title>
        <authorList>
            <person name="Fomenkov A."/>
            <person name="Akimov V.N."/>
            <person name="Vasilyeva L.V."/>
            <person name="Andersen D."/>
            <person name="Vincze T."/>
            <person name="Roberts R.J."/>
        </authorList>
    </citation>
    <scope>NUCLEOTIDE SEQUENCE [LARGE SCALE GENOMIC DNA]</scope>
    <source>
        <strain evidence="3 5">U14-5</strain>
    </source>
</reference>
<dbReference type="PANTHER" id="PTHR41287:SF1">
    <property type="entry name" value="PROTEIN YMFN"/>
    <property type="match status" value="1"/>
</dbReference>
<dbReference type="AlphaFoldDB" id="A0A1L6ZD64"/>
<proteinExistence type="predicted"/>
<dbReference type="InterPro" id="IPR046462">
    <property type="entry name" value="TerL_nuclease"/>
</dbReference>
<dbReference type="PANTHER" id="PTHR41287">
    <property type="match status" value="1"/>
</dbReference>
<protein>
    <submittedName>
        <fullName evidence="3">Terminase</fullName>
    </submittedName>
</protein>
<dbReference type="EMBL" id="CP015607">
    <property type="protein sequence ID" value="APT44456.1"/>
    <property type="molecule type" value="Genomic_DNA"/>
</dbReference>
<dbReference type="InterPro" id="IPR027417">
    <property type="entry name" value="P-loop_NTPase"/>
</dbReference>
<accession>A0A1L6ZD64</accession>